<reference evidence="2 3" key="1">
    <citation type="submission" date="2023-10" db="EMBL/GenBank/DDBJ databases">
        <title>Genomes of two closely related lineages of the louse Polyplax serrata with different host specificities.</title>
        <authorList>
            <person name="Martinu J."/>
            <person name="Tarabai H."/>
            <person name="Stefka J."/>
            <person name="Hypsa V."/>
        </authorList>
    </citation>
    <scope>NUCLEOTIDE SEQUENCE [LARGE SCALE GENOMIC DNA]</scope>
    <source>
        <strain evidence="2">HR10_N</strain>
    </source>
</reference>
<feature type="region of interest" description="Disordered" evidence="1">
    <location>
        <begin position="57"/>
        <end position="94"/>
    </location>
</feature>
<feature type="region of interest" description="Disordered" evidence="1">
    <location>
        <begin position="1"/>
        <end position="21"/>
    </location>
</feature>
<accession>A0AAN8Q6Z3</accession>
<dbReference type="AlphaFoldDB" id="A0AAN8Q6Z3"/>
<name>A0AAN8Q6Z3_POLSC</name>
<dbReference type="EMBL" id="JAWJWE010000003">
    <property type="protein sequence ID" value="KAK6640018.1"/>
    <property type="molecule type" value="Genomic_DNA"/>
</dbReference>
<evidence type="ECO:0000313" key="2">
    <source>
        <dbReference type="EMBL" id="KAK6640018.1"/>
    </source>
</evidence>
<evidence type="ECO:0000313" key="3">
    <source>
        <dbReference type="Proteomes" id="UP001372834"/>
    </source>
</evidence>
<comment type="caution">
    <text evidence="2">The sequence shown here is derived from an EMBL/GenBank/DDBJ whole genome shotgun (WGS) entry which is preliminary data.</text>
</comment>
<organism evidence="2 3">
    <name type="scientific">Polyplax serrata</name>
    <name type="common">Common mouse louse</name>
    <dbReference type="NCBI Taxonomy" id="468196"/>
    <lineage>
        <taxon>Eukaryota</taxon>
        <taxon>Metazoa</taxon>
        <taxon>Ecdysozoa</taxon>
        <taxon>Arthropoda</taxon>
        <taxon>Hexapoda</taxon>
        <taxon>Insecta</taxon>
        <taxon>Pterygota</taxon>
        <taxon>Neoptera</taxon>
        <taxon>Paraneoptera</taxon>
        <taxon>Psocodea</taxon>
        <taxon>Troctomorpha</taxon>
        <taxon>Phthiraptera</taxon>
        <taxon>Anoplura</taxon>
        <taxon>Polyplacidae</taxon>
        <taxon>Polyplax</taxon>
    </lineage>
</organism>
<evidence type="ECO:0000256" key="1">
    <source>
        <dbReference type="SAM" id="MobiDB-lite"/>
    </source>
</evidence>
<proteinExistence type="predicted"/>
<gene>
    <name evidence="2" type="ORF">RUM43_008295</name>
</gene>
<dbReference type="Proteomes" id="UP001372834">
    <property type="component" value="Unassembled WGS sequence"/>
</dbReference>
<sequence>MEAEDEITSISSHCDEKSMSCRETCPTAEDLPFKQRRDGGIERKLWRLVLAAAAPSPSCRSTAAPLPSPHTRQGEWNFQDGGDWDGMPHGLGLV</sequence>
<protein>
    <submittedName>
        <fullName evidence="2">Uncharacterized protein</fullName>
    </submittedName>
</protein>